<feature type="transmembrane region" description="Helical" evidence="8">
    <location>
        <begin position="286"/>
        <end position="308"/>
    </location>
</feature>
<keyword evidence="3" id="KW-1003">Cell membrane</keyword>
<accession>A0ABX1R229</accession>
<dbReference type="NCBIfam" id="NF037955">
    <property type="entry name" value="mfs"/>
    <property type="match status" value="1"/>
</dbReference>
<keyword evidence="6 8" id="KW-1133">Transmembrane helix</keyword>
<comment type="subcellular location">
    <subcellularLocation>
        <location evidence="1">Cell inner membrane</location>
        <topology evidence="1">Multi-pass membrane protein</topology>
    </subcellularLocation>
</comment>
<keyword evidence="11" id="KW-1185">Reference proteome</keyword>
<feature type="transmembrane region" description="Helical" evidence="8">
    <location>
        <begin position="125"/>
        <end position="147"/>
    </location>
</feature>
<evidence type="ECO:0000256" key="6">
    <source>
        <dbReference type="ARBA" id="ARBA00022989"/>
    </source>
</evidence>
<proteinExistence type="predicted"/>
<keyword evidence="4" id="KW-0997">Cell inner membrane</keyword>
<evidence type="ECO:0000313" key="10">
    <source>
        <dbReference type="EMBL" id="NMH59532.1"/>
    </source>
</evidence>
<feature type="domain" description="Major facilitator superfamily associated" evidence="9">
    <location>
        <begin position="2"/>
        <end position="353"/>
    </location>
</feature>
<evidence type="ECO:0000256" key="3">
    <source>
        <dbReference type="ARBA" id="ARBA00022475"/>
    </source>
</evidence>
<name>A0ABX1R229_9ALTE</name>
<dbReference type="PANTHER" id="PTHR23522:SF10">
    <property type="entry name" value="3-PHENYLPROPIONIC ACID TRANSPORTER-RELATED"/>
    <property type="match status" value="1"/>
</dbReference>
<protein>
    <submittedName>
        <fullName evidence="10">MFS transporter</fullName>
    </submittedName>
</protein>
<keyword evidence="7 8" id="KW-0472">Membrane</keyword>
<keyword evidence="2" id="KW-0813">Transport</keyword>
<dbReference type="PANTHER" id="PTHR23522">
    <property type="entry name" value="BLL5896 PROTEIN"/>
    <property type="match status" value="1"/>
</dbReference>
<evidence type="ECO:0000256" key="1">
    <source>
        <dbReference type="ARBA" id="ARBA00004429"/>
    </source>
</evidence>
<feature type="transmembrane region" description="Helical" evidence="8">
    <location>
        <begin position="255"/>
        <end position="274"/>
    </location>
</feature>
<feature type="transmembrane region" description="Helical" evidence="8">
    <location>
        <begin position="352"/>
        <end position="372"/>
    </location>
</feature>
<dbReference type="SUPFAM" id="SSF103473">
    <property type="entry name" value="MFS general substrate transporter"/>
    <property type="match status" value="1"/>
</dbReference>
<evidence type="ECO:0000256" key="7">
    <source>
        <dbReference type="ARBA" id="ARBA00023136"/>
    </source>
</evidence>
<reference evidence="10 11" key="1">
    <citation type="submission" date="2020-03" db="EMBL/GenBank/DDBJ databases">
        <title>Alteromonas ponticola sp. nov., isolated from seawater.</title>
        <authorList>
            <person name="Yoon J.-H."/>
            <person name="Kim Y.-O."/>
        </authorList>
    </citation>
    <scope>NUCLEOTIDE SEQUENCE [LARGE SCALE GENOMIC DNA]</scope>
    <source>
        <strain evidence="10 11">MYP5</strain>
    </source>
</reference>
<dbReference type="Gene3D" id="1.20.1250.20">
    <property type="entry name" value="MFS general substrate transporter like domains"/>
    <property type="match status" value="2"/>
</dbReference>
<dbReference type="InterPro" id="IPR026032">
    <property type="entry name" value="HcaT-like"/>
</dbReference>
<feature type="transmembrane region" description="Helical" evidence="8">
    <location>
        <begin position="192"/>
        <end position="215"/>
    </location>
</feature>
<feature type="transmembrane region" description="Helical" evidence="8">
    <location>
        <begin position="153"/>
        <end position="171"/>
    </location>
</feature>
<evidence type="ECO:0000256" key="8">
    <source>
        <dbReference type="SAM" id="Phobius"/>
    </source>
</evidence>
<feature type="transmembrane region" description="Helical" evidence="8">
    <location>
        <begin position="36"/>
        <end position="55"/>
    </location>
</feature>
<evidence type="ECO:0000313" key="11">
    <source>
        <dbReference type="Proteomes" id="UP000709336"/>
    </source>
</evidence>
<evidence type="ECO:0000256" key="4">
    <source>
        <dbReference type="ARBA" id="ARBA00022519"/>
    </source>
</evidence>
<dbReference type="InterPro" id="IPR036259">
    <property type="entry name" value="MFS_trans_sf"/>
</dbReference>
<feature type="transmembrane region" description="Helical" evidence="8">
    <location>
        <begin position="86"/>
        <end position="104"/>
    </location>
</feature>
<feature type="transmembrane region" description="Helical" evidence="8">
    <location>
        <begin position="62"/>
        <end position="80"/>
    </location>
</feature>
<feature type="transmembrane region" description="Helical" evidence="8">
    <location>
        <begin position="7"/>
        <end position="24"/>
    </location>
</feature>
<feature type="transmembrane region" description="Helical" evidence="8">
    <location>
        <begin position="227"/>
        <end position="248"/>
    </location>
</feature>
<dbReference type="InterPro" id="IPR024989">
    <property type="entry name" value="MFS_assoc_dom"/>
</dbReference>
<dbReference type="PIRSF" id="PIRSF004925">
    <property type="entry name" value="HcaT"/>
    <property type="match status" value="1"/>
</dbReference>
<evidence type="ECO:0000256" key="5">
    <source>
        <dbReference type="ARBA" id="ARBA00022692"/>
    </source>
</evidence>
<evidence type="ECO:0000256" key="2">
    <source>
        <dbReference type="ARBA" id="ARBA00022448"/>
    </source>
</evidence>
<sequence length="378" mass="41347">MLCLTYLLYFGQLGVLVPYLGIFLDGRGYSSEQIGELFAIITLARIVGPSLWATIADKSGKTLGVLQLGCVLTVISFATIFWQNTFWGLALSFGMMMMFWTAVLPQLEVITMQSVKSAGSNYGTIRLWGSIGFILLTVSVGQALDFFTTDVPIYASMITLTALMISTLFLSQPDKLNASEEQRGDFFKVVKHPAFVIFIISATLLQVSFGTYYGFFTLYLRDLGYSGQQTGLLIALGVVAEVVIFIYAQKLLNRYSVGSLLAVCGVLTALRWYALGGWGSSDIVVIGSQLLHAFSFGLTHAASVHFIHHHLPAHFHSRGQAIYIGIAFGLGGASGNYVSGQIWQQGLNAYEAFTFSAVMALLSALVFAIFSYKKWHSK</sequence>
<dbReference type="Pfam" id="PF12832">
    <property type="entry name" value="MFS_1_like"/>
    <property type="match status" value="1"/>
</dbReference>
<evidence type="ECO:0000259" key="9">
    <source>
        <dbReference type="Pfam" id="PF12832"/>
    </source>
</evidence>
<comment type="caution">
    <text evidence="10">The sequence shown here is derived from an EMBL/GenBank/DDBJ whole genome shotgun (WGS) entry which is preliminary data.</text>
</comment>
<feature type="transmembrane region" description="Helical" evidence="8">
    <location>
        <begin position="320"/>
        <end position="340"/>
    </location>
</feature>
<gene>
    <name evidence="10" type="ORF">HCJ96_05835</name>
</gene>
<keyword evidence="5 8" id="KW-0812">Transmembrane</keyword>
<organism evidence="10 11">
    <name type="scientific">Alteromonas ponticola</name>
    <dbReference type="NCBI Taxonomy" id="2720613"/>
    <lineage>
        <taxon>Bacteria</taxon>
        <taxon>Pseudomonadati</taxon>
        <taxon>Pseudomonadota</taxon>
        <taxon>Gammaproteobacteria</taxon>
        <taxon>Alteromonadales</taxon>
        <taxon>Alteromonadaceae</taxon>
        <taxon>Alteromonas/Salinimonas group</taxon>
        <taxon>Alteromonas</taxon>
    </lineage>
</organism>
<dbReference type="Proteomes" id="UP000709336">
    <property type="component" value="Unassembled WGS sequence"/>
</dbReference>
<dbReference type="EMBL" id="JAATNW010000003">
    <property type="protein sequence ID" value="NMH59532.1"/>
    <property type="molecule type" value="Genomic_DNA"/>
</dbReference>